<keyword evidence="1" id="KW-0175">Coiled coil</keyword>
<feature type="coiled-coil region" evidence="1">
    <location>
        <begin position="40"/>
        <end position="67"/>
    </location>
</feature>
<feature type="domain" description="BBS2 GAE" evidence="3">
    <location>
        <begin position="237"/>
        <end position="321"/>
    </location>
</feature>
<sequence>MAASDMRNRRHEPLQVRGFSPKSGDQPQDLMGSNFEQDSIHELSLKKQNLLMELRNYEENLRFGNQEDPMKKVGQPNQEFGVIPCSILVGHQGLVQCWARSLVQEVRVVQAMIIMASTQLRTHLEVNLEAETSSSWVHSTVPTVLRTKEASPDPLLEYLEASRQDLRDSIDARRSADCYRAHPQVVDRGMTFRYEGQLRNKQNTLTKKLSQTNSSIVRNLKKTSARVPLQSYGEVTSPHVELVLQTTNNTIIKTVIIFAEGIFTGESHVVHVPEANISNTLKVPLFPPKDMPIDLHVKALIGYPASLHYHVFEVNRPLPKFSMYTLCESAEGLAPPVSHVTFSLPPGASCYKVTDCTACLSSAQLCSLTDLKLSLTEATLDRSNVYRWYKMFSEGREDVNDEERAGRPSTSTTDEKINEVEKMILANR</sequence>
<dbReference type="Pfam" id="PF14782">
    <property type="entry name" value="BBS2_GAE"/>
    <property type="match status" value="1"/>
</dbReference>
<feature type="region of interest" description="Disordered" evidence="2">
    <location>
        <begin position="1"/>
        <end position="33"/>
    </location>
</feature>
<dbReference type="EMBL" id="CP092870">
    <property type="protein sequence ID" value="UYV70908.1"/>
    <property type="molecule type" value="Genomic_DNA"/>
</dbReference>
<dbReference type="InterPro" id="IPR029333">
    <property type="entry name" value="BBS2_GAE_dom"/>
</dbReference>
<dbReference type="Proteomes" id="UP001235939">
    <property type="component" value="Chromosome 08"/>
</dbReference>
<organism evidence="4 5">
    <name type="scientific">Cordylochernes scorpioides</name>
    <dbReference type="NCBI Taxonomy" id="51811"/>
    <lineage>
        <taxon>Eukaryota</taxon>
        <taxon>Metazoa</taxon>
        <taxon>Ecdysozoa</taxon>
        <taxon>Arthropoda</taxon>
        <taxon>Chelicerata</taxon>
        <taxon>Arachnida</taxon>
        <taxon>Pseudoscorpiones</taxon>
        <taxon>Cheliferoidea</taxon>
        <taxon>Chernetidae</taxon>
        <taxon>Cordylochernes</taxon>
    </lineage>
</organism>
<reference evidence="4 5" key="1">
    <citation type="submission" date="2022-01" db="EMBL/GenBank/DDBJ databases">
        <title>A chromosomal length assembly of Cordylochernes scorpioides.</title>
        <authorList>
            <person name="Zeh D."/>
            <person name="Zeh J."/>
        </authorList>
    </citation>
    <scope>NUCLEOTIDE SEQUENCE [LARGE SCALE GENOMIC DNA]</scope>
    <source>
        <strain evidence="4">IN4F17</strain>
        <tissue evidence="4">Whole Body</tissue>
    </source>
</reference>
<proteinExistence type="predicted"/>
<name>A0ABY6KPZ5_9ARAC</name>
<evidence type="ECO:0000313" key="4">
    <source>
        <dbReference type="EMBL" id="UYV70908.1"/>
    </source>
</evidence>
<protein>
    <submittedName>
        <fullName evidence="4">BBS2</fullName>
    </submittedName>
</protein>
<evidence type="ECO:0000256" key="2">
    <source>
        <dbReference type="SAM" id="MobiDB-lite"/>
    </source>
</evidence>
<keyword evidence="5" id="KW-1185">Reference proteome</keyword>
<gene>
    <name evidence="4" type="ORF">LAZ67_8001074</name>
</gene>
<dbReference type="PANTHER" id="PTHR32465">
    <property type="entry name" value="BARDET-BIEDL SYNDROME 2 PROTEIN"/>
    <property type="match status" value="1"/>
</dbReference>
<accession>A0ABY6KPZ5</accession>
<dbReference type="InterPro" id="IPR016616">
    <property type="entry name" value="Bardet-Biedl_syndrome_2_prot"/>
</dbReference>
<evidence type="ECO:0000256" key="1">
    <source>
        <dbReference type="SAM" id="Coils"/>
    </source>
</evidence>
<evidence type="ECO:0000313" key="5">
    <source>
        <dbReference type="Proteomes" id="UP001235939"/>
    </source>
</evidence>
<evidence type="ECO:0000259" key="3">
    <source>
        <dbReference type="Pfam" id="PF14782"/>
    </source>
</evidence>
<dbReference type="PANTHER" id="PTHR32465:SF0">
    <property type="entry name" value="BARDET-BIEDL SYNDROME 2 PROTEIN"/>
    <property type="match status" value="1"/>
</dbReference>